<protein>
    <recommendedName>
        <fullName evidence="1">RNase H type-1 domain-containing protein</fullName>
    </recommendedName>
</protein>
<dbReference type="PANTHER" id="PTHR47074:SF11">
    <property type="entry name" value="REVERSE TRANSCRIPTASE-LIKE PROTEIN"/>
    <property type="match status" value="1"/>
</dbReference>
<feature type="domain" description="RNase H type-1" evidence="1">
    <location>
        <begin position="2"/>
        <end position="78"/>
    </location>
</feature>
<evidence type="ECO:0000259" key="1">
    <source>
        <dbReference type="Pfam" id="PF13456"/>
    </source>
</evidence>
<dbReference type="InterPro" id="IPR002156">
    <property type="entry name" value="RNaseH_domain"/>
</dbReference>
<dbReference type="InParanoid" id="B9R7J1"/>
<name>B9R7J1_RICCO</name>
<dbReference type="InterPro" id="IPR052929">
    <property type="entry name" value="RNase_H-like_EbsB-rel"/>
</dbReference>
<dbReference type="InterPro" id="IPR044730">
    <property type="entry name" value="RNase_H-like_dom_plant"/>
</dbReference>
<dbReference type="CDD" id="cd06222">
    <property type="entry name" value="RNase_H_like"/>
    <property type="match status" value="1"/>
</dbReference>
<dbReference type="EMBL" id="EQ973772">
    <property type="protein sequence ID" value="EEF52471.1"/>
    <property type="molecule type" value="Genomic_DNA"/>
</dbReference>
<accession>B9R7J1</accession>
<dbReference type="GO" id="GO:0003676">
    <property type="term" value="F:nucleic acid binding"/>
    <property type="evidence" value="ECO:0007669"/>
    <property type="project" value="InterPro"/>
</dbReference>
<proteinExistence type="predicted"/>
<evidence type="ECO:0000313" key="3">
    <source>
        <dbReference type="Proteomes" id="UP000008311"/>
    </source>
</evidence>
<evidence type="ECO:0000313" key="2">
    <source>
        <dbReference type="EMBL" id="EEF52471.1"/>
    </source>
</evidence>
<dbReference type="Gene3D" id="3.30.420.10">
    <property type="entry name" value="Ribonuclease H-like superfamily/Ribonuclease H"/>
    <property type="match status" value="1"/>
</dbReference>
<gene>
    <name evidence="2" type="ORF">RCOM_1592220</name>
</gene>
<reference evidence="3" key="1">
    <citation type="journal article" date="2010" name="Nat. Biotechnol.">
        <title>Draft genome sequence of the oilseed species Ricinus communis.</title>
        <authorList>
            <person name="Chan A.P."/>
            <person name="Crabtree J."/>
            <person name="Zhao Q."/>
            <person name="Lorenzi H."/>
            <person name="Orvis J."/>
            <person name="Puiu D."/>
            <person name="Melake-Berhan A."/>
            <person name="Jones K.M."/>
            <person name="Redman J."/>
            <person name="Chen G."/>
            <person name="Cahoon E.B."/>
            <person name="Gedil M."/>
            <person name="Stanke M."/>
            <person name="Haas B.J."/>
            <person name="Wortman J.R."/>
            <person name="Fraser-Liggett C.M."/>
            <person name="Ravel J."/>
            <person name="Rabinowicz P.D."/>
        </authorList>
    </citation>
    <scope>NUCLEOTIDE SEQUENCE [LARGE SCALE GENOMIC DNA]</scope>
    <source>
        <strain evidence="3">cv. Hale</strain>
    </source>
</reference>
<dbReference type="InterPro" id="IPR036397">
    <property type="entry name" value="RNaseH_sf"/>
</dbReference>
<dbReference type="Pfam" id="PF13456">
    <property type="entry name" value="RVT_3"/>
    <property type="match status" value="1"/>
</dbReference>
<dbReference type="AlphaFoldDB" id="B9R7J1"/>
<sequence length="92" mass="10296">MNVDAAMFANSNKVGVGRVLRVHEGNFLSAFVNSFPGNVVVLIAEALALREALQWLVEQRYNHVILESDSLLVVQAFHCQDIDLSVFGFDYR</sequence>
<keyword evidence="3" id="KW-1185">Reference proteome</keyword>
<dbReference type="SUPFAM" id="SSF53098">
    <property type="entry name" value="Ribonuclease H-like"/>
    <property type="match status" value="1"/>
</dbReference>
<dbReference type="InterPro" id="IPR012337">
    <property type="entry name" value="RNaseH-like_sf"/>
</dbReference>
<organism evidence="2 3">
    <name type="scientific">Ricinus communis</name>
    <name type="common">Castor bean</name>
    <dbReference type="NCBI Taxonomy" id="3988"/>
    <lineage>
        <taxon>Eukaryota</taxon>
        <taxon>Viridiplantae</taxon>
        <taxon>Streptophyta</taxon>
        <taxon>Embryophyta</taxon>
        <taxon>Tracheophyta</taxon>
        <taxon>Spermatophyta</taxon>
        <taxon>Magnoliopsida</taxon>
        <taxon>eudicotyledons</taxon>
        <taxon>Gunneridae</taxon>
        <taxon>Pentapetalae</taxon>
        <taxon>rosids</taxon>
        <taxon>fabids</taxon>
        <taxon>Malpighiales</taxon>
        <taxon>Euphorbiaceae</taxon>
        <taxon>Acalyphoideae</taxon>
        <taxon>Acalypheae</taxon>
        <taxon>Ricinus</taxon>
    </lineage>
</organism>
<dbReference type="Proteomes" id="UP000008311">
    <property type="component" value="Unassembled WGS sequence"/>
</dbReference>
<dbReference type="PANTHER" id="PTHR47074">
    <property type="entry name" value="BNAC02G40300D PROTEIN"/>
    <property type="match status" value="1"/>
</dbReference>
<dbReference type="GO" id="GO:0004523">
    <property type="term" value="F:RNA-DNA hybrid ribonuclease activity"/>
    <property type="evidence" value="ECO:0007669"/>
    <property type="project" value="InterPro"/>
</dbReference>